<evidence type="ECO:0000313" key="1">
    <source>
        <dbReference type="EMBL" id="GGP16109.1"/>
    </source>
</evidence>
<dbReference type="EMBL" id="BMLW01000018">
    <property type="protein sequence ID" value="GGP16109.1"/>
    <property type="molecule type" value="Genomic_DNA"/>
</dbReference>
<comment type="caution">
    <text evidence="1">The sequence shown here is derived from an EMBL/GenBank/DDBJ whole genome shotgun (WGS) entry which is preliminary data.</text>
</comment>
<proteinExistence type="predicted"/>
<protein>
    <submittedName>
        <fullName evidence="1">Uncharacterized protein</fullName>
    </submittedName>
</protein>
<accession>A0ABQ2P233</accession>
<sequence length="40" mass="4631">MIDTLDEIGEVQFNLLNENEKVSSSLFENFKVETENLLLD</sequence>
<reference evidence="2" key="1">
    <citation type="journal article" date="2019" name="Int. J. Syst. Evol. Microbiol.">
        <title>The Global Catalogue of Microorganisms (GCM) 10K type strain sequencing project: providing services to taxonomists for standard genome sequencing and annotation.</title>
        <authorList>
            <consortium name="The Broad Institute Genomics Platform"/>
            <consortium name="The Broad Institute Genome Sequencing Center for Infectious Disease"/>
            <person name="Wu L."/>
            <person name="Ma J."/>
        </authorList>
    </citation>
    <scope>NUCLEOTIDE SEQUENCE [LARGE SCALE GENOMIC DNA]</scope>
    <source>
        <strain evidence="2">CGMCC 1.7693</strain>
    </source>
</reference>
<dbReference type="Proteomes" id="UP000641206">
    <property type="component" value="Unassembled WGS sequence"/>
</dbReference>
<organism evidence="1 2">
    <name type="scientific">Oceanobacillus neutriphilus</name>
    <dbReference type="NCBI Taxonomy" id="531815"/>
    <lineage>
        <taxon>Bacteria</taxon>
        <taxon>Bacillati</taxon>
        <taxon>Bacillota</taxon>
        <taxon>Bacilli</taxon>
        <taxon>Bacillales</taxon>
        <taxon>Bacillaceae</taxon>
        <taxon>Oceanobacillus</taxon>
    </lineage>
</organism>
<name>A0ABQ2P233_9BACI</name>
<keyword evidence="2" id="KW-1185">Reference proteome</keyword>
<evidence type="ECO:0000313" key="2">
    <source>
        <dbReference type="Proteomes" id="UP000641206"/>
    </source>
</evidence>
<gene>
    <name evidence="1" type="ORF">GCM10011346_46770</name>
</gene>